<comment type="caution">
    <text evidence="12">The sequence shown here is derived from an EMBL/GenBank/DDBJ whole genome shotgun (WGS) entry which is preliminary data.</text>
</comment>
<evidence type="ECO:0000256" key="7">
    <source>
        <dbReference type="ARBA" id="ARBA00023315"/>
    </source>
</evidence>
<dbReference type="Proteomes" id="UP001499974">
    <property type="component" value="Unassembled WGS sequence"/>
</dbReference>
<comment type="catalytic activity">
    <reaction evidence="1 9">
        <text>an S-substituted glutathione + H2O = an S-substituted L-cysteinylglycine + L-glutamate</text>
        <dbReference type="Rhea" id="RHEA:59468"/>
        <dbReference type="ChEBI" id="CHEBI:15377"/>
        <dbReference type="ChEBI" id="CHEBI:29985"/>
        <dbReference type="ChEBI" id="CHEBI:90779"/>
        <dbReference type="ChEBI" id="CHEBI:143103"/>
        <dbReference type="EC" id="3.4.19.13"/>
    </reaction>
</comment>
<dbReference type="EC" id="3.4.19.13" evidence="9"/>
<keyword evidence="7 9" id="KW-0012">Acyltransferase</keyword>
<evidence type="ECO:0000256" key="6">
    <source>
        <dbReference type="ARBA" id="ARBA00023145"/>
    </source>
</evidence>
<proteinExistence type="inferred from homology"/>
<sequence>MRVVAALAALSVSATLVSLSGPAHAAPTAGEPPKHATARGSGGAVTSVDPYATQVGLRVLRAGGNATDAAVATAAALGVTEPFSAGIGGGGYFVHYSARTGKVQTIDGRETAPAAMPHDAFIDPKTGDPYNFSPELVTSGVSVGVPGTLATWQRALDRWGSRSLGASLRPAARLADRGFEVDPTFRGQVQQNEKRFKAFTSTRKLYWRGGHAPRVGSTFRNPDLAATYRLLAKKGLKPFYDGAIGSEIVRAVRKPPTTKSTKLPVPKGFLVKRDLKRYRALDRKPTKVGYRGLQVFGMGGSSSGGSTVGEALNILERSDLGGLPRVQALHRYLEASALAFADRGTYVGDPAQVDVPLRDLLSDKYAAERACEISPTATLAKPVEAGDVTSYDGQCDKARTTGTRTGDTENTQTTNLTVSDKWGDVVEYTLTIEQTGGSGIVVPGRGFLLNNELTDFSTEYDAADPNRIEPLKRPRSSMSPTIVLKKGKPFLAVGSPGGSTIITTVLQVLVNRLDLGMTLPRAIAAPRATQRNTAQDLAEPAFAKRWGGALDALGHDVVTYDDQFTGTHEIGAATGIEFGPGRQVTVAAEPDRRGGGAAAVVTRKRR</sequence>
<organism evidence="12 13">
    <name type="scientific">Nocardioides conyzicola</name>
    <dbReference type="NCBI Taxonomy" id="1651781"/>
    <lineage>
        <taxon>Bacteria</taxon>
        <taxon>Bacillati</taxon>
        <taxon>Actinomycetota</taxon>
        <taxon>Actinomycetes</taxon>
        <taxon>Propionibacteriales</taxon>
        <taxon>Nocardioidaceae</taxon>
        <taxon>Nocardioides</taxon>
    </lineage>
</organism>
<accession>A0ABP8X1F6</accession>
<keyword evidence="9" id="KW-0317">Glutathione biosynthesis</keyword>
<evidence type="ECO:0000256" key="3">
    <source>
        <dbReference type="ARBA" id="ARBA00009381"/>
    </source>
</evidence>
<keyword evidence="6 9" id="KW-0865">Zymogen</keyword>
<dbReference type="EMBL" id="BAABKM010000002">
    <property type="protein sequence ID" value="GAA4699025.1"/>
    <property type="molecule type" value="Genomic_DNA"/>
</dbReference>
<comment type="catalytic activity">
    <reaction evidence="8 9">
        <text>an N-terminal (5-L-glutamyl)-[peptide] + an alpha-amino acid = 5-L-glutamyl amino acid + an N-terminal L-alpha-aminoacyl-[peptide]</text>
        <dbReference type="Rhea" id="RHEA:23904"/>
        <dbReference type="Rhea" id="RHEA-COMP:9780"/>
        <dbReference type="Rhea" id="RHEA-COMP:9795"/>
        <dbReference type="ChEBI" id="CHEBI:77644"/>
        <dbReference type="ChEBI" id="CHEBI:78597"/>
        <dbReference type="ChEBI" id="CHEBI:78599"/>
        <dbReference type="ChEBI" id="CHEBI:78608"/>
        <dbReference type="EC" id="2.3.2.2"/>
    </reaction>
</comment>
<dbReference type="InterPro" id="IPR029055">
    <property type="entry name" value="Ntn_hydrolases_N"/>
</dbReference>
<protein>
    <recommendedName>
        <fullName evidence="9">Glutathione hydrolase proenzyme</fullName>
        <ecNumber evidence="9">2.3.2.2</ecNumber>
        <ecNumber evidence="9">3.4.19.13</ecNumber>
    </recommendedName>
    <component>
        <recommendedName>
            <fullName evidence="9">Glutathione hydrolase large chain</fullName>
        </recommendedName>
    </component>
    <component>
        <recommendedName>
            <fullName evidence="9">Glutathione hydrolase small chain</fullName>
        </recommendedName>
    </component>
</protein>
<comment type="catalytic activity">
    <reaction evidence="2 9">
        <text>glutathione + H2O = L-cysteinylglycine + L-glutamate</text>
        <dbReference type="Rhea" id="RHEA:28807"/>
        <dbReference type="ChEBI" id="CHEBI:15377"/>
        <dbReference type="ChEBI" id="CHEBI:29985"/>
        <dbReference type="ChEBI" id="CHEBI:57925"/>
        <dbReference type="ChEBI" id="CHEBI:61694"/>
        <dbReference type="EC" id="3.4.19.13"/>
    </reaction>
</comment>
<gene>
    <name evidence="12" type="primary">ggt</name>
    <name evidence="12" type="ORF">GCM10023349_14110</name>
</gene>
<keyword evidence="11" id="KW-0732">Signal</keyword>
<feature type="region of interest" description="Disordered" evidence="10">
    <location>
        <begin position="22"/>
        <end position="45"/>
    </location>
</feature>
<evidence type="ECO:0000256" key="9">
    <source>
        <dbReference type="RuleBase" id="RU368036"/>
    </source>
</evidence>
<evidence type="ECO:0000256" key="1">
    <source>
        <dbReference type="ARBA" id="ARBA00001049"/>
    </source>
</evidence>
<name>A0ABP8X1F6_9ACTN</name>
<evidence type="ECO:0000256" key="2">
    <source>
        <dbReference type="ARBA" id="ARBA00001089"/>
    </source>
</evidence>
<evidence type="ECO:0000256" key="8">
    <source>
        <dbReference type="ARBA" id="ARBA00047417"/>
    </source>
</evidence>
<evidence type="ECO:0000313" key="13">
    <source>
        <dbReference type="Proteomes" id="UP001499974"/>
    </source>
</evidence>
<dbReference type="InterPro" id="IPR043138">
    <property type="entry name" value="GGT_lsub"/>
</dbReference>
<dbReference type="RefSeq" id="WP_345520538.1">
    <property type="nucleotide sequence ID" value="NZ_BAABKM010000002.1"/>
</dbReference>
<comment type="subunit">
    <text evidence="9">This enzyme consists of two polypeptide chains, which are synthesized in precursor form from a single polypeptide.</text>
</comment>
<comment type="pathway">
    <text evidence="9">Sulfur metabolism; glutathione metabolism.</text>
</comment>
<comment type="PTM">
    <text evidence="9">Cleaved by autocatalysis into a large and a small subunit.</text>
</comment>
<keyword evidence="13" id="KW-1185">Reference proteome</keyword>
<dbReference type="NCBIfam" id="TIGR00066">
    <property type="entry name" value="g_glut_trans"/>
    <property type="match status" value="1"/>
</dbReference>
<keyword evidence="4 9" id="KW-0808">Transferase</keyword>
<dbReference type="InterPro" id="IPR051792">
    <property type="entry name" value="GGT_bact"/>
</dbReference>
<dbReference type="SUPFAM" id="SSF56235">
    <property type="entry name" value="N-terminal nucleophile aminohydrolases (Ntn hydrolases)"/>
    <property type="match status" value="1"/>
</dbReference>
<evidence type="ECO:0000313" key="12">
    <source>
        <dbReference type="EMBL" id="GAA4699025.1"/>
    </source>
</evidence>
<dbReference type="Pfam" id="PF01019">
    <property type="entry name" value="G_glu_transpept"/>
    <property type="match status" value="1"/>
</dbReference>
<dbReference type="PANTHER" id="PTHR43199">
    <property type="entry name" value="GLUTATHIONE HYDROLASE"/>
    <property type="match status" value="1"/>
</dbReference>
<dbReference type="Gene3D" id="3.60.20.40">
    <property type="match status" value="1"/>
</dbReference>
<reference evidence="13" key="1">
    <citation type="journal article" date="2019" name="Int. J. Syst. Evol. Microbiol.">
        <title>The Global Catalogue of Microorganisms (GCM) 10K type strain sequencing project: providing services to taxonomists for standard genome sequencing and annotation.</title>
        <authorList>
            <consortium name="The Broad Institute Genomics Platform"/>
            <consortium name="The Broad Institute Genome Sequencing Center for Infectious Disease"/>
            <person name="Wu L."/>
            <person name="Ma J."/>
        </authorList>
    </citation>
    <scope>NUCLEOTIDE SEQUENCE [LARGE SCALE GENOMIC DNA]</scope>
    <source>
        <strain evidence="13">JCM 18531</strain>
    </source>
</reference>
<evidence type="ECO:0000256" key="11">
    <source>
        <dbReference type="SAM" id="SignalP"/>
    </source>
</evidence>
<dbReference type="InterPro" id="IPR000101">
    <property type="entry name" value="GGT_peptidase"/>
</dbReference>
<dbReference type="PRINTS" id="PR01210">
    <property type="entry name" value="GGTRANSPTASE"/>
</dbReference>
<evidence type="ECO:0000256" key="10">
    <source>
        <dbReference type="SAM" id="MobiDB-lite"/>
    </source>
</evidence>
<dbReference type="InterPro" id="IPR043137">
    <property type="entry name" value="GGT_ssub_C"/>
</dbReference>
<evidence type="ECO:0000256" key="5">
    <source>
        <dbReference type="ARBA" id="ARBA00022801"/>
    </source>
</evidence>
<feature type="chain" id="PRO_5045353135" description="Glutathione hydrolase proenzyme" evidence="11">
    <location>
        <begin position="26"/>
        <end position="606"/>
    </location>
</feature>
<feature type="signal peptide" evidence="11">
    <location>
        <begin position="1"/>
        <end position="25"/>
    </location>
</feature>
<dbReference type="PANTHER" id="PTHR43199:SF1">
    <property type="entry name" value="GLUTATHIONE HYDROLASE PROENZYME"/>
    <property type="match status" value="1"/>
</dbReference>
<dbReference type="Gene3D" id="1.10.246.130">
    <property type="match status" value="1"/>
</dbReference>
<dbReference type="EC" id="2.3.2.2" evidence="9"/>
<evidence type="ECO:0000256" key="4">
    <source>
        <dbReference type="ARBA" id="ARBA00022679"/>
    </source>
</evidence>
<keyword evidence="5 9" id="KW-0378">Hydrolase</keyword>
<comment type="similarity">
    <text evidence="3 9">Belongs to the gamma-glutamyltransferase family.</text>
</comment>